<dbReference type="SMART" id="SM00345">
    <property type="entry name" value="HTH_GNTR"/>
    <property type="match status" value="1"/>
</dbReference>
<organism evidence="7 8">
    <name type="scientific">Thermobispora bispora (strain ATCC 19993 / DSM 43833 / CBS 139.67 / JCM 10125 / KCTC 9307 / NBRC 14880 / R51)</name>
    <dbReference type="NCBI Taxonomy" id="469371"/>
    <lineage>
        <taxon>Bacteria</taxon>
        <taxon>Bacillati</taxon>
        <taxon>Actinomycetota</taxon>
        <taxon>Actinomycetes</taxon>
        <taxon>Streptosporangiales</taxon>
        <taxon>Streptosporangiaceae</taxon>
        <taxon>Thermobispora</taxon>
    </lineage>
</organism>
<proteinExistence type="inferred from homology"/>
<feature type="domain" description="HTH gntR-type" evidence="6">
    <location>
        <begin position="4"/>
        <end position="70"/>
    </location>
</feature>
<dbReference type="InterPro" id="IPR051446">
    <property type="entry name" value="HTH_trans_reg/aminotransferase"/>
</dbReference>
<evidence type="ECO:0000313" key="7">
    <source>
        <dbReference type="EMBL" id="ADG87796.1"/>
    </source>
</evidence>
<dbReference type="GO" id="GO:0003700">
    <property type="term" value="F:DNA-binding transcription factor activity"/>
    <property type="evidence" value="ECO:0007669"/>
    <property type="project" value="InterPro"/>
</dbReference>
<dbReference type="STRING" id="469371.Tbis_1074"/>
<protein>
    <submittedName>
        <fullName evidence="7">Transcriptional regulator, GntR family with aminotransferase domain</fullName>
    </submittedName>
</protein>
<dbReference type="SUPFAM" id="SSF46785">
    <property type="entry name" value="Winged helix' DNA-binding domain"/>
    <property type="match status" value="1"/>
</dbReference>
<keyword evidence="5" id="KW-0804">Transcription</keyword>
<keyword evidence="4" id="KW-0238">DNA-binding</keyword>
<reference evidence="7 8" key="1">
    <citation type="submission" date="2010-01" db="EMBL/GenBank/DDBJ databases">
        <title>The complete genome of Thermobispora bispora DSM 43833.</title>
        <authorList>
            <consortium name="US DOE Joint Genome Institute (JGI-PGF)"/>
            <person name="Lucas S."/>
            <person name="Copeland A."/>
            <person name="Lapidus A."/>
            <person name="Glavina del Rio T."/>
            <person name="Dalin E."/>
            <person name="Tice H."/>
            <person name="Bruce D."/>
            <person name="Goodwin L."/>
            <person name="Pitluck S."/>
            <person name="Kyrpides N."/>
            <person name="Mavromatis K."/>
            <person name="Ivanova N."/>
            <person name="Mikhailova N."/>
            <person name="Chertkov O."/>
            <person name="Brettin T."/>
            <person name="Detter J.C."/>
            <person name="Han C."/>
            <person name="Larimer F."/>
            <person name="Land M."/>
            <person name="Hauser L."/>
            <person name="Markowitz V."/>
            <person name="Cheng J.-F."/>
            <person name="Hugenholtz P."/>
            <person name="Woyke T."/>
            <person name="Wu D."/>
            <person name="Jando M."/>
            <person name="Schneider S."/>
            <person name="Klenk H.-P."/>
            <person name="Eisen J.A."/>
        </authorList>
    </citation>
    <scope>NUCLEOTIDE SEQUENCE [LARGE SCALE GENOMIC DNA]</scope>
    <source>
        <strain evidence="8">ATCC 19993 / DSM 43833 / CBS 139.67 / JCM 10125 / KCTC 9307 / NBRC 14880 / R51</strain>
    </source>
</reference>
<dbReference type="PANTHER" id="PTHR46577:SF2">
    <property type="entry name" value="TRANSCRIPTIONAL REGULATORY PROTEIN"/>
    <property type="match status" value="1"/>
</dbReference>
<dbReference type="GO" id="GO:0003677">
    <property type="term" value="F:DNA binding"/>
    <property type="evidence" value="ECO:0007669"/>
    <property type="project" value="UniProtKB-KW"/>
</dbReference>
<comment type="similarity">
    <text evidence="1">In the C-terminal section; belongs to the class-I pyridoxal-phosphate-dependent aminotransferase family.</text>
</comment>
<dbReference type="GO" id="GO:0008483">
    <property type="term" value="F:transaminase activity"/>
    <property type="evidence" value="ECO:0007669"/>
    <property type="project" value="UniProtKB-KW"/>
</dbReference>
<keyword evidence="7" id="KW-0032">Aminotransferase</keyword>
<dbReference type="InterPro" id="IPR000524">
    <property type="entry name" value="Tscrpt_reg_HTH_GntR"/>
</dbReference>
<dbReference type="KEGG" id="tbi:Tbis_1074"/>
<dbReference type="Proteomes" id="UP000006640">
    <property type="component" value="Chromosome"/>
</dbReference>
<dbReference type="InterPro" id="IPR015422">
    <property type="entry name" value="PyrdxlP-dep_Trfase_small"/>
</dbReference>
<dbReference type="InterPro" id="IPR015421">
    <property type="entry name" value="PyrdxlP-dep_Trfase_major"/>
</dbReference>
<dbReference type="PANTHER" id="PTHR46577">
    <property type="entry name" value="HTH-TYPE TRANSCRIPTIONAL REGULATORY PROTEIN GABR"/>
    <property type="match status" value="1"/>
</dbReference>
<dbReference type="GO" id="GO:0030170">
    <property type="term" value="F:pyridoxal phosphate binding"/>
    <property type="evidence" value="ECO:0007669"/>
    <property type="project" value="InterPro"/>
</dbReference>
<gene>
    <name evidence="7" type="ordered locus">Tbis_1074</name>
</gene>
<name>D6Y7X7_THEBD</name>
<dbReference type="Gene3D" id="1.10.10.10">
    <property type="entry name" value="Winged helix-like DNA-binding domain superfamily/Winged helix DNA-binding domain"/>
    <property type="match status" value="1"/>
</dbReference>
<evidence type="ECO:0000256" key="3">
    <source>
        <dbReference type="ARBA" id="ARBA00023015"/>
    </source>
</evidence>
<evidence type="ECO:0000256" key="4">
    <source>
        <dbReference type="ARBA" id="ARBA00023125"/>
    </source>
</evidence>
<dbReference type="PROSITE" id="PS50949">
    <property type="entry name" value="HTH_GNTR"/>
    <property type="match status" value="1"/>
</dbReference>
<evidence type="ECO:0000259" key="6">
    <source>
        <dbReference type="PROSITE" id="PS50949"/>
    </source>
</evidence>
<dbReference type="Pfam" id="PF00155">
    <property type="entry name" value="Aminotran_1_2"/>
    <property type="match status" value="1"/>
</dbReference>
<dbReference type="Pfam" id="PF00392">
    <property type="entry name" value="GntR"/>
    <property type="match status" value="1"/>
</dbReference>
<dbReference type="CDD" id="cd00609">
    <property type="entry name" value="AAT_like"/>
    <property type="match status" value="1"/>
</dbReference>
<dbReference type="SUPFAM" id="SSF53383">
    <property type="entry name" value="PLP-dependent transferases"/>
    <property type="match status" value="1"/>
</dbReference>
<evidence type="ECO:0000256" key="1">
    <source>
        <dbReference type="ARBA" id="ARBA00005384"/>
    </source>
</evidence>
<dbReference type="InterPro" id="IPR036390">
    <property type="entry name" value="WH_DNA-bd_sf"/>
</dbReference>
<dbReference type="Gene3D" id="3.90.1150.10">
    <property type="entry name" value="Aspartate Aminotransferase, domain 1"/>
    <property type="match status" value="1"/>
</dbReference>
<dbReference type="HOGENOM" id="CLU_017584_0_0_11"/>
<keyword evidence="3" id="KW-0805">Transcription regulation</keyword>
<sequence length="479" mass="50249">MQNDSSIARLAAILREEVKRSRPGDRLPSSREIMRRHGVSPITVSRAIARLAAEGLVISKPGSGVYVAPSHPATAETPDTSWQTVALGDRVVDDSAVTTLLAEPPDGVVPLTGGYLHPDLRPAKALAAAMARAVRRPDAWSAPPLNGLAGLRRWFAAEVGGTVTQNDVLVMGGGQAALAHAFRALAAPGGPVLVETPTYPGALAAARAAGLRVVAVPIDEEGVRPELLAEAFALTGARVFYCQPTLHNPTGATLPRHRREEVLAVARAAGAFVIEDDYAAYFAAGRVPPPLVTLDAHGTVVHVRSLSKISAASLRIAGVIARGPAAHRLRAVQAVDSFFVARPLQEAALEFIGSPAWRRHLAEVQREVVSRQRALLTALARHAPAARVHLVPRGGMHLWVRLPQEVDEASLVEAARLNGVLVSPGRIYYPSEPPGPRLRLTHTAAAGAADLEEGVRRLGAVLAQGAGGTEAAGTRGTGA</sequence>
<evidence type="ECO:0000256" key="5">
    <source>
        <dbReference type="ARBA" id="ARBA00023163"/>
    </source>
</evidence>
<dbReference type="EMBL" id="CP001874">
    <property type="protein sequence ID" value="ADG87796.1"/>
    <property type="molecule type" value="Genomic_DNA"/>
</dbReference>
<keyword evidence="8" id="KW-1185">Reference proteome</keyword>
<keyword evidence="7" id="KW-0808">Transferase</keyword>
<evidence type="ECO:0000313" key="8">
    <source>
        <dbReference type="Proteomes" id="UP000006640"/>
    </source>
</evidence>
<dbReference type="CDD" id="cd07377">
    <property type="entry name" value="WHTH_GntR"/>
    <property type="match status" value="1"/>
</dbReference>
<keyword evidence="2" id="KW-0663">Pyridoxal phosphate</keyword>
<dbReference type="AlphaFoldDB" id="D6Y7X7"/>
<dbReference type="RefSeq" id="WP_013131329.1">
    <property type="nucleotide sequence ID" value="NC_014165.1"/>
</dbReference>
<evidence type="ECO:0000256" key="2">
    <source>
        <dbReference type="ARBA" id="ARBA00022898"/>
    </source>
</evidence>
<dbReference type="InterPro" id="IPR036388">
    <property type="entry name" value="WH-like_DNA-bd_sf"/>
</dbReference>
<dbReference type="eggNOG" id="COG1167">
    <property type="taxonomic scope" value="Bacteria"/>
</dbReference>
<dbReference type="Gene3D" id="3.40.640.10">
    <property type="entry name" value="Type I PLP-dependent aspartate aminotransferase-like (Major domain)"/>
    <property type="match status" value="1"/>
</dbReference>
<dbReference type="InterPro" id="IPR015424">
    <property type="entry name" value="PyrdxlP-dep_Trfase"/>
</dbReference>
<dbReference type="InterPro" id="IPR004839">
    <property type="entry name" value="Aminotransferase_I/II_large"/>
</dbReference>
<accession>D6Y7X7</accession>